<evidence type="ECO:0000313" key="2">
    <source>
        <dbReference type="Proteomes" id="UP000253426"/>
    </source>
</evidence>
<dbReference type="AlphaFoldDB" id="A0A366HTR5"/>
<keyword evidence="2" id="KW-1185">Reference proteome</keyword>
<accession>A0A366HTR5</accession>
<organism evidence="1 2">
    <name type="scientific">Roseimicrobium gellanilyticum</name>
    <dbReference type="NCBI Taxonomy" id="748857"/>
    <lineage>
        <taxon>Bacteria</taxon>
        <taxon>Pseudomonadati</taxon>
        <taxon>Verrucomicrobiota</taxon>
        <taxon>Verrucomicrobiia</taxon>
        <taxon>Verrucomicrobiales</taxon>
        <taxon>Verrucomicrobiaceae</taxon>
        <taxon>Roseimicrobium</taxon>
    </lineage>
</organism>
<gene>
    <name evidence="1" type="ORF">DES53_101274</name>
</gene>
<comment type="caution">
    <text evidence="1">The sequence shown here is derived from an EMBL/GenBank/DDBJ whole genome shotgun (WGS) entry which is preliminary data.</text>
</comment>
<evidence type="ECO:0000313" key="1">
    <source>
        <dbReference type="EMBL" id="RBP47477.1"/>
    </source>
</evidence>
<sequence>MKRDYNEKDIKTASIAESVCRRPKLCLPNGTIEEVYAYLRGCNDVIMRFGLEEKSPTPQDALNWIYGESNNLGGGLDLAGLRSKFGSDEATLASLLESIQALRLGDEPLGDKASPAE</sequence>
<dbReference type="Proteomes" id="UP000253426">
    <property type="component" value="Unassembled WGS sequence"/>
</dbReference>
<reference evidence="1 2" key="1">
    <citation type="submission" date="2018-06" db="EMBL/GenBank/DDBJ databases">
        <title>Genomic Encyclopedia of Type Strains, Phase IV (KMG-IV): sequencing the most valuable type-strain genomes for metagenomic binning, comparative biology and taxonomic classification.</title>
        <authorList>
            <person name="Goeker M."/>
        </authorList>
    </citation>
    <scope>NUCLEOTIDE SEQUENCE [LARGE SCALE GENOMIC DNA]</scope>
    <source>
        <strain evidence="1 2">DSM 25532</strain>
    </source>
</reference>
<dbReference type="EMBL" id="QNRR01000001">
    <property type="protein sequence ID" value="RBP47477.1"/>
    <property type="molecule type" value="Genomic_DNA"/>
</dbReference>
<proteinExistence type="predicted"/>
<protein>
    <submittedName>
        <fullName evidence="1">Uncharacterized protein</fullName>
    </submittedName>
</protein>
<name>A0A366HTR5_9BACT</name>
<dbReference type="RefSeq" id="WP_113956408.1">
    <property type="nucleotide sequence ID" value="NZ_QNRR01000001.1"/>
</dbReference>